<sequence>MFVVPIRIRQGVPLTLYNLYGGATQLKDFCMDMYCLGTQDYRTQPHNLTLPETLVPGMKLTIDAIAFKKQFTMSLLDDDDNIVVFIIVYDGAMMFNCCVAPCKGLDPNNEIVLAKDSTNVMTFNEMSKFEFFYWRSSNMQFIINDDIKFYLPIKINPGGGLTQFKKDGFLQLDYVCMKIAE</sequence>
<name>A0A811JRX8_9BILA</name>
<accession>A0A811JRX8</accession>
<protein>
    <recommendedName>
        <fullName evidence="3">Galectin</fullName>
    </recommendedName>
</protein>
<gene>
    <name evidence="1" type="ORF">BOKJ2_LOCUS771</name>
</gene>
<evidence type="ECO:0000313" key="2">
    <source>
        <dbReference type="Proteomes" id="UP000614601"/>
    </source>
</evidence>
<dbReference type="AlphaFoldDB" id="A0A811JRX8"/>
<keyword evidence="2" id="KW-1185">Reference proteome</keyword>
<reference evidence="1" key="1">
    <citation type="submission" date="2020-09" db="EMBL/GenBank/DDBJ databases">
        <authorList>
            <person name="Kikuchi T."/>
        </authorList>
    </citation>
    <scope>NUCLEOTIDE SEQUENCE</scope>
    <source>
        <strain evidence="1">SH1</strain>
    </source>
</reference>
<comment type="caution">
    <text evidence="1">The sequence shown here is derived from an EMBL/GenBank/DDBJ whole genome shotgun (WGS) entry which is preliminary data.</text>
</comment>
<organism evidence="1 2">
    <name type="scientific">Bursaphelenchus okinawaensis</name>
    <dbReference type="NCBI Taxonomy" id="465554"/>
    <lineage>
        <taxon>Eukaryota</taxon>
        <taxon>Metazoa</taxon>
        <taxon>Ecdysozoa</taxon>
        <taxon>Nematoda</taxon>
        <taxon>Chromadorea</taxon>
        <taxon>Rhabditida</taxon>
        <taxon>Tylenchina</taxon>
        <taxon>Tylenchomorpha</taxon>
        <taxon>Aphelenchoidea</taxon>
        <taxon>Aphelenchoididae</taxon>
        <taxon>Bursaphelenchus</taxon>
    </lineage>
</organism>
<dbReference type="Proteomes" id="UP000614601">
    <property type="component" value="Unassembled WGS sequence"/>
</dbReference>
<dbReference type="EMBL" id="CAJFDH010000001">
    <property type="protein sequence ID" value="CAD5206087.1"/>
    <property type="molecule type" value="Genomic_DNA"/>
</dbReference>
<evidence type="ECO:0008006" key="3">
    <source>
        <dbReference type="Google" id="ProtNLM"/>
    </source>
</evidence>
<dbReference type="EMBL" id="CAJFCW020000001">
    <property type="protein sequence ID" value="CAG9080452.1"/>
    <property type="molecule type" value="Genomic_DNA"/>
</dbReference>
<dbReference type="Proteomes" id="UP000783686">
    <property type="component" value="Unassembled WGS sequence"/>
</dbReference>
<evidence type="ECO:0000313" key="1">
    <source>
        <dbReference type="EMBL" id="CAD5206087.1"/>
    </source>
</evidence>
<proteinExistence type="predicted"/>